<organism evidence="1 2">
    <name type="scientific">Amycolatopsis rhabdoformis</name>
    <dbReference type="NCBI Taxonomy" id="1448059"/>
    <lineage>
        <taxon>Bacteria</taxon>
        <taxon>Bacillati</taxon>
        <taxon>Actinomycetota</taxon>
        <taxon>Actinomycetes</taxon>
        <taxon>Pseudonocardiales</taxon>
        <taxon>Pseudonocardiaceae</taxon>
        <taxon>Amycolatopsis</taxon>
    </lineage>
</organism>
<dbReference type="RefSeq" id="WP_326836492.1">
    <property type="nucleotide sequence ID" value="NZ_CP142149.1"/>
</dbReference>
<sequence length="66" mass="6884">MRISAARRASVAGALHGERGHGSIADLRDRVGLTADGIAGRITKWAWEKIPAALVAAEPPPRSAAE</sequence>
<proteinExistence type="predicted"/>
<reference evidence="1 2" key="1">
    <citation type="journal article" date="2015" name="Int. J. Syst. Evol. Microbiol.">
        <title>Amycolatopsis rhabdoformis sp. nov., an actinomycete isolated from a tropical forest soil.</title>
        <authorList>
            <person name="Souza W.R."/>
            <person name="Silva R.E."/>
            <person name="Goodfellow M."/>
            <person name="Busarakam K."/>
            <person name="Figueiro F.S."/>
            <person name="Ferreira D."/>
            <person name="Rodrigues-Filho E."/>
            <person name="Moraes L.A.B."/>
            <person name="Zucchi T.D."/>
        </authorList>
    </citation>
    <scope>NUCLEOTIDE SEQUENCE [LARGE SCALE GENOMIC DNA]</scope>
    <source>
        <strain evidence="1 2">NCIMB 14900</strain>
    </source>
</reference>
<evidence type="ECO:0000313" key="1">
    <source>
        <dbReference type="EMBL" id="WSE33693.1"/>
    </source>
</evidence>
<name>A0ABZ1IJ10_9PSEU</name>
<dbReference type="EMBL" id="CP142149">
    <property type="protein sequence ID" value="WSE33693.1"/>
    <property type="molecule type" value="Genomic_DNA"/>
</dbReference>
<keyword evidence="2" id="KW-1185">Reference proteome</keyword>
<evidence type="ECO:0000313" key="2">
    <source>
        <dbReference type="Proteomes" id="UP001330812"/>
    </source>
</evidence>
<protein>
    <submittedName>
        <fullName evidence="1">Uncharacterized protein</fullName>
    </submittedName>
</protein>
<dbReference type="Proteomes" id="UP001330812">
    <property type="component" value="Chromosome"/>
</dbReference>
<gene>
    <name evidence="1" type="ORF">VSH64_16530</name>
</gene>
<accession>A0ABZ1IJ10</accession>